<evidence type="ECO:0000256" key="3">
    <source>
        <dbReference type="ARBA" id="ARBA00006743"/>
    </source>
</evidence>
<keyword evidence="6" id="KW-0560">Oxidoreductase</keyword>
<dbReference type="GO" id="GO:0004489">
    <property type="term" value="F:methylenetetrahydrofolate reductase [NAD(P)H] activity"/>
    <property type="evidence" value="ECO:0007669"/>
    <property type="project" value="InterPro"/>
</dbReference>
<feature type="domain" description="MTHFR SAM-binding regulatory" evidence="8">
    <location>
        <begin position="337"/>
        <end position="506"/>
    </location>
</feature>
<comment type="similarity">
    <text evidence="3">Belongs to the methylenetetrahydrofolate reductase family.</text>
</comment>
<name>A0A2U1JF29_SMIAN</name>
<evidence type="ECO:0000313" key="10">
    <source>
        <dbReference type="Proteomes" id="UP000245591"/>
    </source>
</evidence>
<accession>A0A2U1JF29</accession>
<evidence type="ECO:0000256" key="5">
    <source>
        <dbReference type="ARBA" id="ARBA00022827"/>
    </source>
</evidence>
<evidence type="ECO:0000256" key="6">
    <source>
        <dbReference type="ARBA" id="ARBA00023002"/>
    </source>
</evidence>
<gene>
    <name evidence="9" type="ORF">BB558_000117</name>
</gene>
<evidence type="ECO:0000313" key="9">
    <source>
        <dbReference type="EMBL" id="PWA03697.1"/>
    </source>
</evidence>
<protein>
    <recommendedName>
        <fullName evidence="8">MTHFR SAM-binding regulatory domain-containing protein</fullName>
    </recommendedName>
</protein>
<dbReference type="GO" id="GO:0009086">
    <property type="term" value="P:methionine biosynthetic process"/>
    <property type="evidence" value="ECO:0007669"/>
    <property type="project" value="TreeGrafter"/>
</dbReference>
<dbReference type="Proteomes" id="UP000245591">
    <property type="component" value="Unassembled WGS sequence"/>
</dbReference>
<dbReference type="InterPro" id="IPR003171">
    <property type="entry name" value="Mehydrof_redctse-like"/>
</dbReference>
<dbReference type="Gene3D" id="3.20.20.220">
    <property type="match status" value="1"/>
</dbReference>
<dbReference type="GO" id="GO:0005829">
    <property type="term" value="C:cytosol"/>
    <property type="evidence" value="ECO:0007669"/>
    <property type="project" value="TreeGrafter"/>
</dbReference>
<evidence type="ECO:0000259" key="8">
    <source>
        <dbReference type="Pfam" id="PF21895"/>
    </source>
</evidence>
<dbReference type="GO" id="GO:0035999">
    <property type="term" value="P:tetrahydrofolate interconversion"/>
    <property type="evidence" value="ECO:0007669"/>
    <property type="project" value="UniProtKB-UniPathway"/>
</dbReference>
<reference evidence="9 10" key="1">
    <citation type="journal article" date="2018" name="MBio">
        <title>Comparative Genomics Reveals the Core Gene Toolbox for the Fungus-Insect Symbiosis.</title>
        <authorList>
            <person name="Wang Y."/>
            <person name="Stata M."/>
            <person name="Wang W."/>
            <person name="Stajich J.E."/>
            <person name="White M.M."/>
            <person name="Moncalvo J.M."/>
        </authorList>
    </citation>
    <scope>NUCLEOTIDE SEQUENCE [LARGE SCALE GENOMIC DNA]</scope>
    <source>
        <strain evidence="9 10">AUS-126-30</strain>
    </source>
</reference>
<dbReference type="PANTHER" id="PTHR45754:SF1">
    <property type="entry name" value="METHYLENETETRAHYDROFOLATE REDUCTASE 1"/>
    <property type="match status" value="1"/>
</dbReference>
<dbReference type="GO" id="GO:0071949">
    <property type="term" value="F:FAD binding"/>
    <property type="evidence" value="ECO:0007669"/>
    <property type="project" value="TreeGrafter"/>
</dbReference>
<dbReference type="UniPathway" id="UPA00193"/>
<keyword evidence="5" id="KW-0274">FAD</keyword>
<dbReference type="EMBL" id="MBFU01000007">
    <property type="protein sequence ID" value="PWA03697.1"/>
    <property type="molecule type" value="Genomic_DNA"/>
</dbReference>
<evidence type="ECO:0000256" key="7">
    <source>
        <dbReference type="RuleBase" id="RU004254"/>
    </source>
</evidence>
<dbReference type="SUPFAM" id="SSF51730">
    <property type="entry name" value="FAD-linked oxidoreductase"/>
    <property type="match status" value="1"/>
</dbReference>
<keyword evidence="4" id="KW-0285">Flavoprotein</keyword>
<dbReference type="CDD" id="cd00537">
    <property type="entry name" value="MTHFR"/>
    <property type="match status" value="1"/>
</dbReference>
<feature type="domain" description="MTHFR SAM-binding regulatory" evidence="8">
    <location>
        <begin position="516"/>
        <end position="619"/>
    </location>
</feature>
<dbReference type="InterPro" id="IPR053806">
    <property type="entry name" value="MTHFR_C"/>
</dbReference>
<dbReference type="Pfam" id="PF21895">
    <property type="entry name" value="MTHFR_C"/>
    <property type="match status" value="2"/>
</dbReference>
<dbReference type="PANTHER" id="PTHR45754">
    <property type="entry name" value="METHYLENETETRAHYDROFOLATE REDUCTASE"/>
    <property type="match status" value="1"/>
</dbReference>
<organism evidence="9 10">
    <name type="scientific">Smittium angustum</name>
    <dbReference type="NCBI Taxonomy" id="133377"/>
    <lineage>
        <taxon>Eukaryota</taxon>
        <taxon>Fungi</taxon>
        <taxon>Fungi incertae sedis</taxon>
        <taxon>Zoopagomycota</taxon>
        <taxon>Kickxellomycotina</taxon>
        <taxon>Harpellomycetes</taxon>
        <taxon>Harpellales</taxon>
        <taxon>Legeriomycetaceae</taxon>
        <taxon>Smittium</taxon>
    </lineage>
</organism>
<dbReference type="AlphaFoldDB" id="A0A2U1JF29"/>
<evidence type="ECO:0000256" key="4">
    <source>
        <dbReference type="ARBA" id="ARBA00022630"/>
    </source>
</evidence>
<comment type="caution">
    <text evidence="9">The sequence shown here is derived from an EMBL/GenBank/DDBJ whole genome shotgun (WGS) entry which is preliminary data.</text>
</comment>
<dbReference type="InterPro" id="IPR029041">
    <property type="entry name" value="FAD-linked_oxidoreductase-like"/>
</dbReference>
<comment type="pathway">
    <text evidence="2 7">One-carbon metabolism; tetrahydrofolate interconversion.</text>
</comment>
<sequence>MSLIERINFAISSNIPFFSLEFFPPKTPQGMLNLHDRIGRMKTWNPLFASVTWGAGGSTFRQSIDFAEMLKRDFDIEPEAKSKGIRTILALRGDEPVNNDYRDILIDNNSESETKPKHEFRYACDLVEYIRSVPEYSEYFCIGVAGNPEGYCKRFSTEKPETESVLTPEENLSLQEEEEMKWLLNKVNKGADFILTQVFYDTQKFTTWEQKCRKNGIKIPIIPTILPIQTYSSFIRIVNLTKIHVPTEINEKLDLVKNDDYKVKSVGVEICINQLDKLVEYGVPGFHFSTLNLELSTYKIILESGLLKKGAELAATGKIYPKDKTDISTNNKFQVESVTWDEYPNSRWGDARSPAFFSESSYGALAIAPRNELNTWGTPTSMRDINELFFRYIKGDIGSLPWTADNISVTDRKSLQILEKLCLNSIWTLASQSAIDGISSTDPDHGWGPDGGYVYQRSFIEFFVTDSIAEKIFASLQATKNKYTFYAAKVQQNINCGEDAEPKIISNAVNQDLTNVSVEESSSNDSYNKQQIESTALSWGVFPGSPVVQSALIDKLNFGFWSKEAINLWSVWANHLAGSNTQRSADFLESIKGSIWLINVIGNDYKKPNELFDTLEKIVNN</sequence>
<comment type="cofactor">
    <cofactor evidence="1">
        <name>FAD</name>
        <dbReference type="ChEBI" id="CHEBI:57692"/>
    </cofactor>
</comment>
<evidence type="ECO:0000256" key="1">
    <source>
        <dbReference type="ARBA" id="ARBA00001974"/>
    </source>
</evidence>
<proteinExistence type="inferred from homology"/>
<evidence type="ECO:0000256" key="2">
    <source>
        <dbReference type="ARBA" id="ARBA00004777"/>
    </source>
</evidence>
<keyword evidence="10" id="KW-1185">Reference proteome</keyword>
<dbReference type="Pfam" id="PF02219">
    <property type="entry name" value="MTHFR"/>
    <property type="match status" value="2"/>
</dbReference>